<keyword evidence="4" id="KW-1185">Reference proteome</keyword>
<reference evidence="4" key="1">
    <citation type="submission" date="2015-12" db="EMBL/GenBank/DDBJ databases">
        <authorList>
            <person name="Lodha T.D."/>
            <person name="Chintalapati S."/>
            <person name="Chintalapati V.R."/>
            <person name="Sravanthi T."/>
        </authorList>
    </citation>
    <scope>NUCLEOTIDE SEQUENCE [LARGE SCALE GENOMIC DNA]</scope>
    <source>
        <strain evidence="4">JC133</strain>
    </source>
</reference>
<evidence type="ECO:0000313" key="4">
    <source>
        <dbReference type="Proteomes" id="UP000237350"/>
    </source>
</evidence>
<evidence type="ECO:0000259" key="1">
    <source>
        <dbReference type="Pfam" id="PF07238"/>
    </source>
</evidence>
<accession>A0A2S4JWS5</accession>
<comment type="caution">
    <text evidence="3">The sequence shown here is derived from an EMBL/GenBank/DDBJ whole genome shotgun (WGS) entry which is preliminary data.</text>
</comment>
<dbReference type="Pfam" id="PF20424">
    <property type="entry name" value="PilZN3"/>
    <property type="match status" value="1"/>
</dbReference>
<dbReference type="InterPro" id="IPR046853">
    <property type="entry name" value="PilZN3"/>
</dbReference>
<dbReference type="GO" id="GO:0035438">
    <property type="term" value="F:cyclic-di-GMP binding"/>
    <property type="evidence" value="ECO:0007669"/>
    <property type="project" value="InterPro"/>
</dbReference>
<dbReference type="AlphaFoldDB" id="A0A2S4JWS5"/>
<evidence type="ECO:0000313" key="3">
    <source>
        <dbReference type="EMBL" id="POR03964.1"/>
    </source>
</evidence>
<dbReference type="RefSeq" id="WP_103679724.1">
    <property type="nucleotide sequence ID" value="NZ_LPWH01000051.1"/>
</dbReference>
<evidence type="ECO:0000259" key="2">
    <source>
        <dbReference type="Pfam" id="PF20424"/>
    </source>
</evidence>
<gene>
    <name evidence="3" type="ORF">AU468_04675</name>
</gene>
<proteinExistence type="predicted"/>
<feature type="domain" description="PilZ" evidence="1">
    <location>
        <begin position="146"/>
        <end position="245"/>
    </location>
</feature>
<dbReference type="SUPFAM" id="SSF141371">
    <property type="entry name" value="PilZ domain-like"/>
    <property type="match status" value="1"/>
</dbReference>
<sequence>MALTTSQQITRYYQEFEHTEVTFTQEIVKALFLNTKQIFIKCLGYQWPCIVYSSSMTRAKVITTLQPSLKAALSKSKNMVSLRFSFIQREKTDPLAFFVTARITGFSPYGDPSKGLSFISLQYTQRPPDDLIERLGNLLSATVSSQRRREERIIISPDVQKKLGLSSKGAQIEVDKVPRKGLIRDISFGGAKVIMQGVPQFLINRQALVRMDFEDPEEQVVIPGTIVRFEPVEGRSDLAAFAIHYDDKKIPMTYKLRLNDYLRFIKSPVSKTSPAPAATPGPEEPKP</sequence>
<feature type="domain" description="PilZN3" evidence="2">
    <location>
        <begin position="7"/>
        <end position="141"/>
    </location>
</feature>
<dbReference type="InterPro" id="IPR009875">
    <property type="entry name" value="PilZ_domain"/>
</dbReference>
<organism evidence="3 4">
    <name type="scientific">Alkalispirochaeta sphaeroplastigenens</name>
    <dbReference type="NCBI Taxonomy" id="1187066"/>
    <lineage>
        <taxon>Bacteria</taxon>
        <taxon>Pseudomonadati</taxon>
        <taxon>Spirochaetota</taxon>
        <taxon>Spirochaetia</taxon>
        <taxon>Spirochaetales</taxon>
        <taxon>Spirochaetaceae</taxon>
        <taxon>Alkalispirochaeta</taxon>
    </lineage>
</organism>
<protein>
    <submittedName>
        <fullName evidence="3">Pilus assembly protein PilZ</fullName>
    </submittedName>
</protein>
<dbReference type="OrthoDB" id="350778at2"/>
<dbReference type="Pfam" id="PF07238">
    <property type="entry name" value="PilZ"/>
    <property type="match status" value="1"/>
</dbReference>
<dbReference type="EMBL" id="LPWH01000051">
    <property type="protein sequence ID" value="POR03964.1"/>
    <property type="molecule type" value="Genomic_DNA"/>
</dbReference>
<dbReference type="Proteomes" id="UP000237350">
    <property type="component" value="Unassembled WGS sequence"/>
</dbReference>
<name>A0A2S4JWS5_9SPIO</name>